<evidence type="ECO:0000259" key="1">
    <source>
        <dbReference type="Pfam" id="PF00899"/>
    </source>
</evidence>
<dbReference type="CDD" id="cd01483">
    <property type="entry name" value="E1_enzyme_family"/>
    <property type="match status" value="1"/>
</dbReference>
<dbReference type="eggNOG" id="COG0476">
    <property type="taxonomic scope" value="Bacteria"/>
</dbReference>
<dbReference type="InterPro" id="IPR045886">
    <property type="entry name" value="ThiF/MoeB/HesA"/>
</dbReference>
<evidence type="ECO:0000313" key="3">
    <source>
        <dbReference type="Proteomes" id="UP000001635"/>
    </source>
</evidence>
<proteinExistence type="predicted"/>
<dbReference type="Pfam" id="PF00899">
    <property type="entry name" value="ThiF"/>
    <property type="match status" value="1"/>
</dbReference>
<sequence length="369" mass="42470">MENSIKISEFNESFKPVLFSPKNEEDKNELKKLLATGKIMFFDSFDLQLAELIKSQNPSRKLSQEETEEKKQEFYNNSGLPASENGVWVYYPWRNTMVRILEEKEFVKLRTLRNRYKITDEEQELLQKKIVGIIGLSVGQSVALSLAMERCFGEIRIADFDTLDLSNMNRIRTGIYNIGLKKSWIVAREIAEIDPYLKVTVYNEGIIEDNINDFFNLNGKMDLLIEECDSLPIKLLSRIKAKALKIPVLMDTSDRGMMDIERFDLDPDRLIFHGLLAEFGPEDKIMSRLSESGKEMMMSLLQFDNLSPRVKFSFSELGKSITSWPQLASSVFLGGAACCHYARLLLLDQKIDSGRFYVDLDKIINFNES</sequence>
<dbReference type="GO" id="GO:0061504">
    <property type="term" value="P:cyclic threonylcarbamoyladenosine biosynthetic process"/>
    <property type="evidence" value="ECO:0007669"/>
    <property type="project" value="TreeGrafter"/>
</dbReference>
<dbReference type="PANTHER" id="PTHR43267:SF3">
    <property type="entry name" value="THIF PROTEIN"/>
    <property type="match status" value="1"/>
</dbReference>
<organism evidence="2 3">
    <name type="scientific">Cyclobacterium marinum (strain ATCC 25205 / DSM 745 / LMG 13164 / NCIMB 1802)</name>
    <name type="common">Flectobacillus marinus</name>
    <dbReference type="NCBI Taxonomy" id="880070"/>
    <lineage>
        <taxon>Bacteria</taxon>
        <taxon>Pseudomonadati</taxon>
        <taxon>Bacteroidota</taxon>
        <taxon>Cytophagia</taxon>
        <taxon>Cytophagales</taxon>
        <taxon>Cyclobacteriaceae</taxon>
        <taxon>Cyclobacterium</taxon>
    </lineage>
</organism>
<dbReference type="STRING" id="880070.Cycma_0917"/>
<dbReference type="InterPro" id="IPR000594">
    <property type="entry name" value="ThiF_NAD_FAD-bd"/>
</dbReference>
<evidence type="ECO:0000313" key="2">
    <source>
        <dbReference type="EMBL" id="AEL24689.1"/>
    </source>
</evidence>
<gene>
    <name evidence="2" type="ordered locus">Cycma_0917</name>
</gene>
<dbReference type="HOGENOM" id="CLU_050514_0_0_10"/>
<dbReference type="Gene3D" id="3.40.50.720">
    <property type="entry name" value="NAD(P)-binding Rossmann-like Domain"/>
    <property type="match status" value="1"/>
</dbReference>
<dbReference type="KEGG" id="cmr:Cycma_0917"/>
<dbReference type="PANTHER" id="PTHR43267">
    <property type="entry name" value="TRNA THREONYLCARBAMOYLADENOSINE DEHYDRATASE"/>
    <property type="match status" value="1"/>
</dbReference>
<reference evidence="3" key="1">
    <citation type="submission" date="2011-07" db="EMBL/GenBank/DDBJ databases">
        <title>The complete genome of Cyclobacterium marinum DSM 745.</title>
        <authorList>
            <person name="Lucas S."/>
            <person name="Han J."/>
            <person name="Lapidus A."/>
            <person name="Bruce D."/>
            <person name="Goodwin L."/>
            <person name="Pitluck S."/>
            <person name="Peters L."/>
            <person name="Kyrpides N."/>
            <person name="Mavromatis K."/>
            <person name="Ivanova N."/>
            <person name="Ovchinnikova G."/>
            <person name="Chertkov O."/>
            <person name="Detter J.C."/>
            <person name="Tapia R."/>
            <person name="Han C."/>
            <person name="Land M."/>
            <person name="Hauser L."/>
            <person name="Markowitz V."/>
            <person name="Cheng J.-F."/>
            <person name="Hugenholtz P."/>
            <person name="Woyke T."/>
            <person name="Wu D."/>
            <person name="Tindall B."/>
            <person name="Schuetze A."/>
            <person name="Brambilla E."/>
            <person name="Klenk H.-P."/>
            <person name="Eisen J.A."/>
        </authorList>
    </citation>
    <scope>NUCLEOTIDE SEQUENCE [LARGE SCALE GENOMIC DNA]</scope>
    <source>
        <strain evidence="3">ATCC 25205 / DSM 745 / LMG 13164 / NCIMB 1802</strain>
    </source>
</reference>
<dbReference type="Proteomes" id="UP000001635">
    <property type="component" value="Chromosome"/>
</dbReference>
<dbReference type="InterPro" id="IPR035985">
    <property type="entry name" value="Ubiquitin-activating_enz"/>
</dbReference>
<keyword evidence="3" id="KW-1185">Reference proteome</keyword>
<accession>G0J4M4</accession>
<dbReference type="GO" id="GO:0061503">
    <property type="term" value="F:tRNA threonylcarbamoyladenosine dehydratase"/>
    <property type="evidence" value="ECO:0007669"/>
    <property type="project" value="TreeGrafter"/>
</dbReference>
<name>G0J4M4_CYCMS</name>
<dbReference type="EMBL" id="CP002955">
    <property type="protein sequence ID" value="AEL24689.1"/>
    <property type="molecule type" value="Genomic_DNA"/>
</dbReference>
<protein>
    <submittedName>
        <fullName evidence="2">UBA/THIF-type NAD/FAD binding protein</fullName>
    </submittedName>
</protein>
<dbReference type="RefSeq" id="WP_014018986.1">
    <property type="nucleotide sequence ID" value="NC_015914.1"/>
</dbReference>
<dbReference type="GO" id="GO:0008641">
    <property type="term" value="F:ubiquitin-like modifier activating enzyme activity"/>
    <property type="evidence" value="ECO:0007669"/>
    <property type="project" value="InterPro"/>
</dbReference>
<dbReference type="AlphaFoldDB" id="G0J4M4"/>
<dbReference type="OrthoDB" id="5149792at2"/>
<dbReference type="SUPFAM" id="SSF69572">
    <property type="entry name" value="Activating enzymes of the ubiquitin-like proteins"/>
    <property type="match status" value="1"/>
</dbReference>
<feature type="domain" description="THIF-type NAD/FAD binding fold" evidence="1">
    <location>
        <begin position="117"/>
        <end position="249"/>
    </location>
</feature>